<evidence type="ECO:0000259" key="5">
    <source>
        <dbReference type="Pfam" id="PF14833"/>
    </source>
</evidence>
<evidence type="ECO:0000256" key="1">
    <source>
        <dbReference type="ARBA" id="ARBA00009080"/>
    </source>
</evidence>
<dbReference type="InterPro" id="IPR006115">
    <property type="entry name" value="6PGDH_NADP-bd"/>
</dbReference>
<evidence type="ECO:0000256" key="3">
    <source>
        <dbReference type="ARBA" id="ARBA00023027"/>
    </source>
</evidence>
<feature type="domain" description="6-phosphogluconate dehydrogenase NADP-binding" evidence="4">
    <location>
        <begin position="5"/>
        <end position="160"/>
    </location>
</feature>
<sequence length="283" mass="28788">MTGPVGFVGLGTIGKPMAQRLLAWPGGLVVYDVAPEPPAELERAGAKVAGSVTELVGQVGLVGVMVRNDQQVRQVLAEMLPAAQPGLIVAIHSTVAPDTPAELAAVAAEHGIRVIDAPVSGGGMGAADGSLAILVGGDEETFAAAEGPLRLMGRRVVHAGPIGAGTRFKLARNLLHFVAFAAAGEAARLAEAAGLDLIALGKVVRHTDAITGGPGAVLIRDTTAPVAADYPFRGSLEHAWTLGEKDLGFAVELADRLGVDVPLARRALRELGPALGFPSEGQA</sequence>
<comment type="caution">
    <text evidence="6">The sequence shown here is derived from an EMBL/GenBank/DDBJ whole genome shotgun (WGS) entry which is preliminary data.</text>
</comment>
<dbReference type="InterPro" id="IPR008927">
    <property type="entry name" value="6-PGluconate_DH-like_C_sf"/>
</dbReference>
<accession>A0ABN0UFZ5</accession>
<dbReference type="PIRSF" id="PIRSF000103">
    <property type="entry name" value="HIBADH"/>
    <property type="match status" value="1"/>
</dbReference>
<dbReference type="Proteomes" id="UP001500967">
    <property type="component" value="Unassembled WGS sequence"/>
</dbReference>
<comment type="similarity">
    <text evidence="1">Belongs to the HIBADH-related family.</text>
</comment>
<dbReference type="Gene3D" id="3.40.50.720">
    <property type="entry name" value="NAD(P)-binding Rossmann-like Domain"/>
    <property type="match status" value="1"/>
</dbReference>
<evidence type="ECO:0000256" key="2">
    <source>
        <dbReference type="ARBA" id="ARBA00023002"/>
    </source>
</evidence>
<protein>
    <submittedName>
        <fullName evidence="6">NAD(P)-dependent oxidoreductase</fullName>
    </submittedName>
</protein>
<organism evidence="6 7">
    <name type="scientific">Cryptosporangium japonicum</name>
    <dbReference type="NCBI Taxonomy" id="80872"/>
    <lineage>
        <taxon>Bacteria</taxon>
        <taxon>Bacillati</taxon>
        <taxon>Actinomycetota</taxon>
        <taxon>Actinomycetes</taxon>
        <taxon>Cryptosporangiales</taxon>
        <taxon>Cryptosporangiaceae</taxon>
        <taxon>Cryptosporangium</taxon>
    </lineage>
</organism>
<evidence type="ECO:0000259" key="4">
    <source>
        <dbReference type="Pfam" id="PF03446"/>
    </source>
</evidence>
<evidence type="ECO:0000313" key="7">
    <source>
        <dbReference type="Proteomes" id="UP001500967"/>
    </source>
</evidence>
<dbReference type="SUPFAM" id="SSF51735">
    <property type="entry name" value="NAD(P)-binding Rossmann-fold domains"/>
    <property type="match status" value="1"/>
</dbReference>
<feature type="domain" description="3-hydroxyisobutyrate dehydrogenase-like NAD-binding" evidence="5">
    <location>
        <begin position="163"/>
        <end position="266"/>
    </location>
</feature>
<dbReference type="Gene3D" id="1.10.1040.10">
    <property type="entry name" value="N-(1-d-carboxylethyl)-l-norvaline Dehydrogenase, domain 2"/>
    <property type="match status" value="1"/>
</dbReference>
<keyword evidence="2" id="KW-0560">Oxidoreductase</keyword>
<dbReference type="InterPro" id="IPR029154">
    <property type="entry name" value="HIBADH-like_NADP-bd"/>
</dbReference>
<dbReference type="InterPro" id="IPR013328">
    <property type="entry name" value="6PGD_dom2"/>
</dbReference>
<reference evidence="6 7" key="1">
    <citation type="journal article" date="2019" name="Int. J. Syst. Evol. Microbiol.">
        <title>The Global Catalogue of Microorganisms (GCM) 10K type strain sequencing project: providing services to taxonomists for standard genome sequencing and annotation.</title>
        <authorList>
            <consortium name="The Broad Institute Genomics Platform"/>
            <consortium name="The Broad Institute Genome Sequencing Center for Infectious Disease"/>
            <person name="Wu L."/>
            <person name="Ma J."/>
        </authorList>
    </citation>
    <scope>NUCLEOTIDE SEQUENCE [LARGE SCALE GENOMIC DNA]</scope>
    <source>
        <strain evidence="6 7">JCM 10425</strain>
    </source>
</reference>
<dbReference type="InterPro" id="IPR036291">
    <property type="entry name" value="NAD(P)-bd_dom_sf"/>
</dbReference>
<dbReference type="EMBL" id="BAAAGX010000015">
    <property type="protein sequence ID" value="GAA0249243.1"/>
    <property type="molecule type" value="Genomic_DNA"/>
</dbReference>
<dbReference type="Pfam" id="PF03446">
    <property type="entry name" value="NAD_binding_2"/>
    <property type="match status" value="1"/>
</dbReference>
<keyword evidence="7" id="KW-1185">Reference proteome</keyword>
<gene>
    <name evidence="6" type="ORF">GCM10009539_38100</name>
</gene>
<dbReference type="Pfam" id="PF14833">
    <property type="entry name" value="NAD_binding_11"/>
    <property type="match status" value="1"/>
</dbReference>
<dbReference type="PANTHER" id="PTHR43060">
    <property type="entry name" value="3-HYDROXYISOBUTYRATE DEHYDROGENASE-LIKE 1, MITOCHONDRIAL-RELATED"/>
    <property type="match status" value="1"/>
</dbReference>
<dbReference type="PANTHER" id="PTHR43060:SF15">
    <property type="entry name" value="3-HYDROXYISOBUTYRATE DEHYDROGENASE-LIKE 1, MITOCHONDRIAL-RELATED"/>
    <property type="match status" value="1"/>
</dbReference>
<name>A0ABN0UFZ5_9ACTN</name>
<dbReference type="RefSeq" id="WP_344650193.1">
    <property type="nucleotide sequence ID" value="NZ_BAAAGX010000015.1"/>
</dbReference>
<keyword evidence="3" id="KW-0520">NAD</keyword>
<evidence type="ECO:0000313" key="6">
    <source>
        <dbReference type="EMBL" id="GAA0249243.1"/>
    </source>
</evidence>
<dbReference type="SUPFAM" id="SSF48179">
    <property type="entry name" value="6-phosphogluconate dehydrogenase C-terminal domain-like"/>
    <property type="match status" value="1"/>
</dbReference>
<proteinExistence type="inferred from homology"/>
<dbReference type="InterPro" id="IPR015815">
    <property type="entry name" value="HIBADH-related"/>
</dbReference>